<protein>
    <submittedName>
        <fullName evidence="7">Uncharacterized protein</fullName>
    </submittedName>
</protein>
<evidence type="ECO:0000256" key="4">
    <source>
        <dbReference type="ARBA" id="ARBA00023136"/>
    </source>
</evidence>
<keyword evidence="4 6" id="KW-0472">Membrane</keyword>
<dbReference type="SMART" id="SM01396">
    <property type="entry name" value="BC10"/>
    <property type="match status" value="1"/>
</dbReference>
<accession>A0A164R5Y5</accession>
<dbReference type="PANTHER" id="PTHR13259:SF1">
    <property type="entry name" value="BLADDER CANCER-ASSOCIATED PROTEIN"/>
    <property type="match status" value="1"/>
</dbReference>
<keyword evidence="8" id="KW-1185">Reference proteome</keyword>
<evidence type="ECO:0000313" key="8">
    <source>
        <dbReference type="Proteomes" id="UP000076722"/>
    </source>
</evidence>
<dbReference type="AlphaFoldDB" id="A0A164R5Y5"/>
<sequence>MWCTRWILPFLLLPAPTSPPYFVLFFIISLVLHARPCVYCIGFLITLFVTSSYWSPVPTTELLSSLYNTTDIANATGFPLTLSDVPLPALVTLIDRCWLDFYSPSFFGPFNVTKWEEDSLLAALEPLAVSAEEAQNREGYVTLGNQQQGTTTADSPAFAEVDEEKGQESTGRSLRRRMAKEVNSWLAYFQKAEAANPSSTGTPAEAEENSGPTATAEGQTDHSPGNDGDKRSSSASSHKSEPWLRRKYDLRPYGVGATIDFGWSRT</sequence>
<proteinExistence type="predicted"/>
<evidence type="ECO:0000256" key="2">
    <source>
        <dbReference type="ARBA" id="ARBA00022692"/>
    </source>
</evidence>
<dbReference type="Pfam" id="PF06726">
    <property type="entry name" value="BC10"/>
    <property type="match status" value="1"/>
</dbReference>
<evidence type="ECO:0000256" key="6">
    <source>
        <dbReference type="SAM" id="Phobius"/>
    </source>
</evidence>
<dbReference type="PANTHER" id="PTHR13259">
    <property type="entry name" value="BLADDER CANCER 10 KD PROTEIN HOMOLOG"/>
    <property type="match status" value="1"/>
</dbReference>
<feature type="transmembrane region" description="Helical" evidence="6">
    <location>
        <begin position="6"/>
        <end position="30"/>
    </location>
</feature>
<feature type="compositionally biased region" description="Polar residues" evidence="5">
    <location>
        <begin position="210"/>
        <end position="223"/>
    </location>
</feature>
<keyword evidence="3 6" id="KW-1133">Transmembrane helix</keyword>
<evidence type="ECO:0000256" key="3">
    <source>
        <dbReference type="ARBA" id="ARBA00022989"/>
    </source>
</evidence>
<feature type="region of interest" description="Disordered" evidence="5">
    <location>
        <begin position="194"/>
        <end position="249"/>
    </location>
</feature>
<gene>
    <name evidence="7" type="ORF">SISNIDRAFT_457797</name>
</gene>
<dbReference type="OrthoDB" id="5563033at2759"/>
<evidence type="ECO:0000256" key="5">
    <source>
        <dbReference type="SAM" id="MobiDB-lite"/>
    </source>
</evidence>
<feature type="region of interest" description="Disordered" evidence="5">
    <location>
        <begin position="141"/>
        <end position="176"/>
    </location>
</feature>
<dbReference type="InterPro" id="IPR009598">
    <property type="entry name" value="BCALP"/>
</dbReference>
<reference evidence="7 8" key="1">
    <citation type="journal article" date="2016" name="Mol. Biol. Evol.">
        <title>Comparative Genomics of Early-Diverging Mushroom-Forming Fungi Provides Insights into the Origins of Lignocellulose Decay Capabilities.</title>
        <authorList>
            <person name="Nagy L.G."/>
            <person name="Riley R."/>
            <person name="Tritt A."/>
            <person name="Adam C."/>
            <person name="Daum C."/>
            <person name="Floudas D."/>
            <person name="Sun H."/>
            <person name="Yadav J.S."/>
            <person name="Pangilinan J."/>
            <person name="Larsson K.H."/>
            <person name="Matsuura K."/>
            <person name="Barry K."/>
            <person name="Labutti K."/>
            <person name="Kuo R."/>
            <person name="Ohm R.A."/>
            <person name="Bhattacharya S.S."/>
            <person name="Shirouzu T."/>
            <person name="Yoshinaga Y."/>
            <person name="Martin F.M."/>
            <person name="Grigoriev I.V."/>
            <person name="Hibbett D.S."/>
        </authorList>
    </citation>
    <scope>NUCLEOTIDE SEQUENCE [LARGE SCALE GENOMIC DNA]</scope>
    <source>
        <strain evidence="7 8">HHB9708</strain>
    </source>
</reference>
<evidence type="ECO:0000256" key="1">
    <source>
        <dbReference type="ARBA" id="ARBA00004370"/>
    </source>
</evidence>
<organism evidence="7 8">
    <name type="scientific">Sistotremastrum niveocremeum HHB9708</name>
    <dbReference type="NCBI Taxonomy" id="1314777"/>
    <lineage>
        <taxon>Eukaryota</taxon>
        <taxon>Fungi</taxon>
        <taxon>Dikarya</taxon>
        <taxon>Basidiomycota</taxon>
        <taxon>Agaricomycotina</taxon>
        <taxon>Agaricomycetes</taxon>
        <taxon>Sistotremastrales</taxon>
        <taxon>Sistotremastraceae</taxon>
        <taxon>Sertulicium</taxon>
        <taxon>Sertulicium niveocremeum</taxon>
    </lineage>
</organism>
<dbReference type="GO" id="GO:0016020">
    <property type="term" value="C:membrane"/>
    <property type="evidence" value="ECO:0007669"/>
    <property type="project" value="UniProtKB-SubCell"/>
</dbReference>
<evidence type="ECO:0000313" key="7">
    <source>
        <dbReference type="EMBL" id="KZS90279.1"/>
    </source>
</evidence>
<comment type="subcellular location">
    <subcellularLocation>
        <location evidence="1">Membrane</location>
    </subcellularLocation>
</comment>
<dbReference type="EMBL" id="KV419422">
    <property type="protein sequence ID" value="KZS90279.1"/>
    <property type="molecule type" value="Genomic_DNA"/>
</dbReference>
<feature type="compositionally biased region" description="Basic and acidic residues" evidence="5">
    <location>
        <begin position="227"/>
        <end position="249"/>
    </location>
</feature>
<dbReference type="Proteomes" id="UP000076722">
    <property type="component" value="Unassembled WGS sequence"/>
</dbReference>
<feature type="transmembrane region" description="Helical" evidence="6">
    <location>
        <begin position="37"/>
        <end position="55"/>
    </location>
</feature>
<feature type="compositionally biased region" description="Polar residues" evidence="5">
    <location>
        <begin position="143"/>
        <end position="154"/>
    </location>
</feature>
<name>A0A164R5Y5_9AGAM</name>
<keyword evidence="2 6" id="KW-0812">Transmembrane</keyword>